<dbReference type="EMBL" id="LAZR01005092">
    <property type="protein sequence ID" value="KKN02920.1"/>
    <property type="molecule type" value="Genomic_DNA"/>
</dbReference>
<organism evidence="1">
    <name type="scientific">marine sediment metagenome</name>
    <dbReference type="NCBI Taxonomy" id="412755"/>
    <lineage>
        <taxon>unclassified sequences</taxon>
        <taxon>metagenomes</taxon>
        <taxon>ecological metagenomes</taxon>
    </lineage>
</organism>
<reference evidence="1" key="1">
    <citation type="journal article" date="2015" name="Nature">
        <title>Complex archaea that bridge the gap between prokaryotes and eukaryotes.</title>
        <authorList>
            <person name="Spang A."/>
            <person name="Saw J.H."/>
            <person name="Jorgensen S.L."/>
            <person name="Zaremba-Niedzwiedzka K."/>
            <person name="Martijn J."/>
            <person name="Lind A.E."/>
            <person name="van Eijk R."/>
            <person name="Schleper C."/>
            <person name="Guy L."/>
            <person name="Ettema T.J."/>
        </authorList>
    </citation>
    <scope>NUCLEOTIDE SEQUENCE</scope>
</reference>
<sequence>MIFAIHNGRLRPYYKYLKWELKTFSLTKLPIDAEEIIRILMKILDSADLKTQQQLLRITEEFLRKEGFGKVFESWGDDFPWMKTFNPSKNKKQAKSYHD</sequence>
<dbReference type="AlphaFoldDB" id="A0A0F9M693"/>
<proteinExistence type="predicted"/>
<accession>A0A0F9M693</accession>
<protein>
    <submittedName>
        <fullName evidence="1">Uncharacterized protein</fullName>
    </submittedName>
</protein>
<evidence type="ECO:0000313" key="1">
    <source>
        <dbReference type="EMBL" id="KKN02920.1"/>
    </source>
</evidence>
<name>A0A0F9M693_9ZZZZ</name>
<comment type="caution">
    <text evidence="1">The sequence shown here is derived from an EMBL/GenBank/DDBJ whole genome shotgun (WGS) entry which is preliminary data.</text>
</comment>
<gene>
    <name evidence="1" type="ORF">LCGC14_1112870</name>
</gene>